<proteinExistence type="predicted"/>
<reference evidence="1" key="1">
    <citation type="submission" date="2014-11" db="EMBL/GenBank/DDBJ databases">
        <authorList>
            <person name="Amaro Gonzalez C."/>
        </authorList>
    </citation>
    <scope>NUCLEOTIDE SEQUENCE</scope>
</reference>
<organism evidence="1">
    <name type="scientific">Anguilla anguilla</name>
    <name type="common">European freshwater eel</name>
    <name type="synonym">Muraena anguilla</name>
    <dbReference type="NCBI Taxonomy" id="7936"/>
    <lineage>
        <taxon>Eukaryota</taxon>
        <taxon>Metazoa</taxon>
        <taxon>Chordata</taxon>
        <taxon>Craniata</taxon>
        <taxon>Vertebrata</taxon>
        <taxon>Euteleostomi</taxon>
        <taxon>Actinopterygii</taxon>
        <taxon>Neopterygii</taxon>
        <taxon>Teleostei</taxon>
        <taxon>Anguilliformes</taxon>
        <taxon>Anguillidae</taxon>
        <taxon>Anguilla</taxon>
    </lineage>
</organism>
<reference evidence="1" key="2">
    <citation type="journal article" date="2015" name="Fish Shellfish Immunol.">
        <title>Early steps in the European eel (Anguilla anguilla)-Vibrio vulnificus interaction in the gills: Role of the RtxA13 toxin.</title>
        <authorList>
            <person name="Callol A."/>
            <person name="Pajuelo D."/>
            <person name="Ebbesson L."/>
            <person name="Teles M."/>
            <person name="MacKenzie S."/>
            <person name="Amaro C."/>
        </authorList>
    </citation>
    <scope>NUCLEOTIDE SEQUENCE</scope>
</reference>
<dbReference type="AlphaFoldDB" id="A0A0E9W7Q5"/>
<sequence length="71" mass="7995">MVCQGDYISFALGIVPYFCTEKCTDADPLIDSHQQLNHPHKMDKCIYIPAFSLNSRYSIFTFVGPISCCSL</sequence>
<protein>
    <submittedName>
        <fullName evidence="1">Uncharacterized protein</fullName>
    </submittedName>
</protein>
<name>A0A0E9W7Q5_ANGAN</name>
<dbReference type="EMBL" id="GBXM01023064">
    <property type="protein sequence ID" value="JAH85513.1"/>
    <property type="molecule type" value="Transcribed_RNA"/>
</dbReference>
<accession>A0A0E9W7Q5</accession>
<evidence type="ECO:0000313" key="1">
    <source>
        <dbReference type="EMBL" id="JAH85513.1"/>
    </source>
</evidence>